<dbReference type="EMBL" id="ML994639">
    <property type="protein sequence ID" value="KAF2184218.1"/>
    <property type="molecule type" value="Genomic_DNA"/>
</dbReference>
<dbReference type="OrthoDB" id="3926976at2759"/>
<accession>A0A6A6E158</accession>
<name>A0A6A6E158_9PEZI</name>
<organism evidence="2 3">
    <name type="scientific">Zopfia rhizophila CBS 207.26</name>
    <dbReference type="NCBI Taxonomy" id="1314779"/>
    <lineage>
        <taxon>Eukaryota</taxon>
        <taxon>Fungi</taxon>
        <taxon>Dikarya</taxon>
        <taxon>Ascomycota</taxon>
        <taxon>Pezizomycotina</taxon>
        <taxon>Dothideomycetes</taxon>
        <taxon>Dothideomycetes incertae sedis</taxon>
        <taxon>Zopfiaceae</taxon>
        <taxon>Zopfia</taxon>
    </lineage>
</organism>
<reference evidence="2" key="1">
    <citation type="journal article" date="2020" name="Stud. Mycol.">
        <title>101 Dothideomycetes genomes: a test case for predicting lifestyles and emergence of pathogens.</title>
        <authorList>
            <person name="Haridas S."/>
            <person name="Albert R."/>
            <person name="Binder M."/>
            <person name="Bloem J."/>
            <person name="Labutti K."/>
            <person name="Salamov A."/>
            <person name="Andreopoulos B."/>
            <person name="Baker S."/>
            <person name="Barry K."/>
            <person name="Bills G."/>
            <person name="Bluhm B."/>
            <person name="Cannon C."/>
            <person name="Castanera R."/>
            <person name="Culley D."/>
            <person name="Daum C."/>
            <person name="Ezra D."/>
            <person name="Gonzalez J."/>
            <person name="Henrissat B."/>
            <person name="Kuo A."/>
            <person name="Liang C."/>
            <person name="Lipzen A."/>
            <person name="Lutzoni F."/>
            <person name="Magnuson J."/>
            <person name="Mondo S."/>
            <person name="Nolan M."/>
            <person name="Ohm R."/>
            <person name="Pangilinan J."/>
            <person name="Park H.-J."/>
            <person name="Ramirez L."/>
            <person name="Alfaro M."/>
            <person name="Sun H."/>
            <person name="Tritt A."/>
            <person name="Yoshinaga Y."/>
            <person name="Zwiers L.-H."/>
            <person name="Turgeon B."/>
            <person name="Goodwin S."/>
            <person name="Spatafora J."/>
            <person name="Crous P."/>
            <person name="Grigoriev I."/>
        </authorList>
    </citation>
    <scope>NUCLEOTIDE SEQUENCE</scope>
    <source>
        <strain evidence="2">CBS 207.26</strain>
    </source>
</reference>
<keyword evidence="3" id="KW-1185">Reference proteome</keyword>
<feature type="transmembrane region" description="Helical" evidence="1">
    <location>
        <begin position="171"/>
        <end position="192"/>
    </location>
</feature>
<evidence type="ECO:0000313" key="2">
    <source>
        <dbReference type="EMBL" id="KAF2184218.1"/>
    </source>
</evidence>
<evidence type="ECO:0000256" key="1">
    <source>
        <dbReference type="SAM" id="Phobius"/>
    </source>
</evidence>
<keyword evidence="1" id="KW-1133">Transmembrane helix</keyword>
<keyword evidence="1" id="KW-0472">Membrane</keyword>
<gene>
    <name evidence="2" type="ORF">K469DRAFT_710130</name>
</gene>
<evidence type="ECO:0000313" key="3">
    <source>
        <dbReference type="Proteomes" id="UP000800200"/>
    </source>
</evidence>
<protein>
    <submittedName>
        <fullName evidence="2">Uncharacterized protein</fullName>
    </submittedName>
</protein>
<proteinExistence type="predicted"/>
<keyword evidence="1" id="KW-0812">Transmembrane</keyword>
<feature type="transmembrane region" description="Helical" evidence="1">
    <location>
        <begin position="7"/>
        <end position="27"/>
    </location>
</feature>
<sequence>MSSKRGTFGLVIGGLFGVSSIVLWTLYVNRIVKTAHVSEGVNHWVNLARDEAYGLCYDGCSDCLDVESIGKACRMTASVNISGVVCNASKMWTWADRYPLECLIAVGEIFKADALWWKRFWLRALYLLNVGSVLFFVLGCWVAEGTLAVCDSFNLAKPRLVQRRRSNSRTPLLNPGVILLLAIAFLPPVAAYRCMYMNPAQNQLFANADDSLYGVIHGWLSDCYDGTYSCGESCSTSDGKSTCGAIWCSQPRINRPPSYYVNSAARRVQNCDFRLVDAVPGMVDKRIANPRIEGRLWVKVSVNRFNGSEGVLQQVQCLYDMINIPGLMEL</sequence>
<dbReference type="Proteomes" id="UP000800200">
    <property type="component" value="Unassembled WGS sequence"/>
</dbReference>
<feature type="transmembrane region" description="Helical" evidence="1">
    <location>
        <begin position="125"/>
        <end position="150"/>
    </location>
</feature>
<dbReference type="AlphaFoldDB" id="A0A6A6E158"/>